<dbReference type="SUPFAM" id="SSF49899">
    <property type="entry name" value="Concanavalin A-like lectins/glucanases"/>
    <property type="match status" value="1"/>
</dbReference>
<organism evidence="1 2">
    <name type="scientific">Fonsecaea multimorphosa CBS 102226</name>
    <dbReference type="NCBI Taxonomy" id="1442371"/>
    <lineage>
        <taxon>Eukaryota</taxon>
        <taxon>Fungi</taxon>
        <taxon>Dikarya</taxon>
        <taxon>Ascomycota</taxon>
        <taxon>Pezizomycotina</taxon>
        <taxon>Eurotiomycetes</taxon>
        <taxon>Chaetothyriomycetidae</taxon>
        <taxon>Chaetothyriales</taxon>
        <taxon>Herpotrichiellaceae</taxon>
        <taxon>Fonsecaea</taxon>
    </lineage>
</organism>
<gene>
    <name evidence="1" type="ORF">Z520_05995</name>
</gene>
<dbReference type="PANTHER" id="PTHR10963">
    <property type="entry name" value="GLYCOSYL HYDROLASE-RELATED"/>
    <property type="match status" value="1"/>
</dbReference>
<evidence type="ECO:0000313" key="2">
    <source>
        <dbReference type="Proteomes" id="UP000053411"/>
    </source>
</evidence>
<dbReference type="Gene3D" id="2.60.120.200">
    <property type="match status" value="1"/>
</dbReference>
<name>A0A0D2K674_9EURO</name>
<dbReference type="InterPro" id="IPR050546">
    <property type="entry name" value="Glycosyl_Hydrlase_16"/>
</dbReference>
<dbReference type="PANTHER" id="PTHR10963:SF60">
    <property type="entry name" value="GRAM-NEGATIVE BACTERIA-BINDING PROTEIN 1-RELATED"/>
    <property type="match status" value="1"/>
</dbReference>
<protein>
    <recommendedName>
        <fullName evidence="3">GH16 domain-containing protein</fullName>
    </recommendedName>
</protein>
<accession>A0A0D2K674</accession>
<dbReference type="OrthoDB" id="192832at2759"/>
<dbReference type="STRING" id="1442371.A0A0D2K674"/>
<dbReference type="GeneID" id="27711741"/>
<dbReference type="VEuPathDB" id="FungiDB:Z520_05995"/>
<dbReference type="Proteomes" id="UP000053411">
    <property type="component" value="Unassembled WGS sequence"/>
</dbReference>
<dbReference type="EMBL" id="KN848071">
    <property type="protein sequence ID" value="KIX98694.1"/>
    <property type="molecule type" value="Genomic_DNA"/>
</dbReference>
<reference evidence="1 2" key="1">
    <citation type="submission" date="2015-01" db="EMBL/GenBank/DDBJ databases">
        <title>The Genome Sequence of Fonsecaea multimorphosa CBS 102226.</title>
        <authorList>
            <consortium name="The Broad Institute Genomics Platform"/>
            <person name="Cuomo C."/>
            <person name="de Hoog S."/>
            <person name="Gorbushina A."/>
            <person name="Stielow B."/>
            <person name="Teixiera M."/>
            <person name="Abouelleil A."/>
            <person name="Chapman S.B."/>
            <person name="Priest M."/>
            <person name="Young S.K."/>
            <person name="Wortman J."/>
            <person name="Nusbaum C."/>
            <person name="Birren B."/>
        </authorList>
    </citation>
    <scope>NUCLEOTIDE SEQUENCE [LARGE SCALE GENOMIC DNA]</scope>
    <source>
        <strain evidence="1 2">CBS 102226</strain>
    </source>
</reference>
<dbReference type="RefSeq" id="XP_016632817.1">
    <property type="nucleotide sequence ID" value="XM_016776498.1"/>
</dbReference>
<evidence type="ECO:0000313" key="1">
    <source>
        <dbReference type="EMBL" id="KIX98694.1"/>
    </source>
</evidence>
<dbReference type="InterPro" id="IPR013320">
    <property type="entry name" value="ConA-like_dom_sf"/>
</dbReference>
<sequence length="243" mass="27594">MRTSTENGHFCIVPPKDVDGQWTSARLHGNHSFQCDNNGKMIFAANIKMGQNPRRRQQGIWPAWALGQSIRRGENWPKCGDWDIMELSNGSSTNQAKLTAPSFVGIGRQAIQWRNLSNKMATHTGSIHHTDRMGNHAESHGTVDFDRKQYHTFTLLIDFSDDDYSKQSIKFQLDNKPYHAVQGDDSSDEKDRRNWERLARSAFFPILNVAVGSDLPGDPDEKTLPGLESGMTIRWVAVYKSRY</sequence>
<dbReference type="AlphaFoldDB" id="A0A0D2K674"/>
<evidence type="ECO:0008006" key="3">
    <source>
        <dbReference type="Google" id="ProtNLM"/>
    </source>
</evidence>
<keyword evidence="2" id="KW-1185">Reference proteome</keyword>
<proteinExistence type="predicted"/>